<evidence type="ECO:0000313" key="2">
    <source>
        <dbReference type="EMBL" id="OHA26775.1"/>
    </source>
</evidence>
<dbReference type="AlphaFoldDB" id="A0A1G2MSF4"/>
<keyword evidence="1" id="KW-0472">Membrane</keyword>
<sequence>MTQRFKWISLTVFVATLLTLGLFYLFPSLLSSGVDPVVYDRPLIPLSTTTISIKGVTITAEVINSELEMAIGLGGREGLLPETGMWFEFGSNSRWGIWMKDMRFPIDIMWIDENMSIVTIAEKISPDTYPRVFYPSSDALFVLEVPAGFVENSQIETGNTLLVR</sequence>
<evidence type="ECO:0000256" key="1">
    <source>
        <dbReference type="SAM" id="Phobius"/>
    </source>
</evidence>
<protein>
    <recommendedName>
        <fullName evidence="4">DUF192 domain-containing protein</fullName>
    </recommendedName>
</protein>
<dbReference type="InterPro" id="IPR003795">
    <property type="entry name" value="DUF192"/>
</dbReference>
<accession>A0A1G2MSF4</accession>
<keyword evidence="1" id="KW-1133">Transmembrane helix</keyword>
<gene>
    <name evidence="2" type="ORF">A3C06_01375</name>
</gene>
<dbReference type="PANTHER" id="PTHR37953:SF1">
    <property type="entry name" value="UPF0127 PROTEIN MJ1496"/>
    <property type="match status" value="1"/>
</dbReference>
<proteinExistence type="predicted"/>
<reference evidence="2 3" key="1">
    <citation type="journal article" date="2016" name="Nat. Commun.">
        <title>Thousands of microbial genomes shed light on interconnected biogeochemical processes in an aquifer system.</title>
        <authorList>
            <person name="Anantharaman K."/>
            <person name="Brown C.T."/>
            <person name="Hug L.A."/>
            <person name="Sharon I."/>
            <person name="Castelle C.J."/>
            <person name="Probst A.J."/>
            <person name="Thomas B.C."/>
            <person name="Singh A."/>
            <person name="Wilkins M.J."/>
            <person name="Karaoz U."/>
            <person name="Brodie E.L."/>
            <person name="Williams K.H."/>
            <person name="Hubbard S.S."/>
            <person name="Banfield J.F."/>
        </authorList>
    </citation>
    <scope>NUCLEOTIDE SEQUENCE [LARGE SCALE GENOMIC DNA]</scope>
</reference>
<evidence type="ECO:0000313" key="3">
    <source>
        <dbReference type="Proteomes" id="UP000177565"/>
    </source>
</evidence>
<dbReference type="Pfam" id="PF02643">
    <property type="entry name" value="DUF192"/>
    <property type="match status" value="1"/>
</dbReference>
<dbReference type="EMBL" id="MHRQ01000016">
    <property type="protein sequence ID" value="OHA26775.1"/>
    <property type="molecule type" value="Genomic_DNA"/>
</dbReference>
<dbReference type="Proteomes" id="UP000177565">
    <property type="component" value="Unassembled WGS sequence"/>
</dbReference>
<organism evidence="2 3">
    <name type="scientific">Candidatus Taylorbacteria bacterium RIFCSPHIGHO2_02_FULL_46_13</name>
    <dbReference type="NCBI Taxonomy" id="1802312"/>
    <lineage>
        <taxon>Bacteria</taxon>
        <taxon>Candidatus Tayloriibacteriota</taxon>
    </lineage>
</organism>
<dbReference type="Gene3D" id="2.60.120.1140">
    <property type="entry name" value="Protein of unknown function DUF192"/>
    <property type="match status" value="1"/>
</dbReference>
<keyword evidence="1" id="KW-0812">Transmembrane</keyword>
<comment type="caution">
    <text evidence="2">The sequence shown here is derived from an EMBL/GenBank/DDBJ whole genome shotgun (WGS) entry which is preliminary data.</text>
</comment>
<name>A0A1G2MSF4_9BACT</name>
<dbReference type="STRING" id="1802312.A3C06_01375"/>
<dbReference type="InterPro" id="IPR038695">
    <property type="entry name" value="Saro_0823-like_sf"/>
</dbReference>
<evidence type="ECO:0008006" key="4">
    <source>
        <dbReference type="Google" id="ProtNLM"/>
    </source>
</evidence>
<feature type="transmembrane region" description="Helical" evidence="1">
    <location>
        <begin position="7"/>
        <end position="26"/>
    </location>
</feature>
<dbReference type="PANTHER" id="PTHR37953">
    <property type="entry name" value="UPF0127 PROTEIN MJ1496"/>
    <property type="match status" value="1"/>
</dbReference>